<dbReference type="InterPro" id="IPR050226">
    <property type="entry name" value="NagZ_Beta-hexosaminidase"/>
</dbReference>
<dbReference type="InterPro" id="IPR036881">
    <property type="entry name" value="Glyco_hydro_3_C_sf"/>
</dbReference>
<accession>A0A430JBC4</accession>
<evidence type="ECO:0000256" key="2">
    <source>
        <dbReference type="ARBA" id="ARBA00022801"/>
    </source>
</evidence>
<dbReference type="InterPro" id="IPR017853">
    <property type="entry name" value="GH"/>
</dbReference>
<dbReference type="EC" id="3.2.1.52" evidence="5"/>
<dbReference type="EMBL" id="RXHU01000054">
    <property type="protein sequence ID" value="RTE08328.1"/>
    <property type="molecule type" value="Genomic_DNA"/>
</dbReference>
<reference evidence="5 6" key="1">
    <citation type="submission" date="2018-12" db="EMBL/GenBank/DDBJ databases">
        <title>Bacillus ochoae sp. nov., Paenibacillus whitsoniae sp. nov., Paenibacillus spiritus sp. nov. Isolated from the Mars Exploration Rover during spacecraft assembly.</title>
        <authorList>
            <person name="Seuylemezian A."/>
            <person name="Vaishampayan P."/>
        </authorList>
    </citation>
    <scope>NUCLEOTIDE SEQUENCE [LARGE SCALE GENOMIC DNA]</scope>
    <source>
        <strain evidence="5 6">MER 54</strain>
    </source>
</reference>
<name>A0A430JBC4_9BACL</name>
<dbReference type="InterPro" id="IPR001764">
    <property type="entry name" value="Glyco_hydro_3_N"/>
</dbReference>
<proteinExistence type="inferred from homology"/>
<comment type="similarity">
    <text evidence="1">Belongs to the glycosyl hydrolase 3 family.</text>
</comment>
<dbReference type="Gene3D" id="3.40.50.1700">
    <property type="entry name" value="Glycoside hydrolase family 3 C-terminal domain"/>
    <property type="match status" value="1"/>
</dbReference>
<dbReference type="SUPFAM" id="SSF51445">
    <property type="entry name" value="(Trans)glycosidases"/>
    <property type="match status" value="1"/>
</dbReference>
<evidence type="ECO:0000256" key="1">
    <source>
        <dbReference type="ARBA" id="ARBA00005336"/>
    </source>
</evidence>
<organism evidence="5 6">
    <name type="scientific">Paenibacillus whitsoniae</name>
    <dbReference type="NCBI Taxonomy" id="2496558"/>
    <lineage>
        <taxon>Bacteria</taxon>
        <taxon>Bacillati</taxon>
        <taxon>Bacillota</taxon>
        <taxon>Bacilli</taxon>
        <taxon>Bacillales</taxon>
        <taxon>Paenibacillaceae</taxon>
        <taxon>Paenibacillus</taxon>
    </lineage>
</organism>
<evidence type="ECO:0000256" key="3">
    <source>
        <dbReference type="ARBA" id="ARBA00023295"/>
    </source>
</evidence>
<evidence type="ECO:0000313" key="6">
    <source>
        <dbReference type="Proteomes" id="UP000276128"/>
    </source>
</evidence>
<sequence length="545" mass="58903">MASPANPHSPLSLRQKVGQLFICGFDGTTPNEGITRLIEGYGLGGVIYFRRNVQDAIQLAQLSAELQAISQNSGNQPLFIAVDQEGGMVSRIEKGATLLPGNMALGAAFSPAGVYACSKVMGKELRQMGVNMNFAPCLDINNNRLNPVIGVRSYGETAALVSDMGTHAVKGLQDMGVIATVKHFPGHGDTAADSHHDLPVVPHSMERLRELELAPFVRAIEDGVDAIMTAHVVFDALADCATATPSTLSYKILTELLRQELRFRGLVVTDCLEMKAISEGIGVAEGAVRAIEAGADLLLVSHRLDRQLAAIEAVVAAVESGRIPESRIDESVLRVMTHKYKRGILFEAMAPLPEGPISTPEHQALARELSRKSVTKVKDTVREELRVDDKLLVIWTEVQTGTEIDEVVERTGTLGCALAELSGQEVREVYVGLHPSDEEVAQLVGLCDGVEQAIVVTYNATFSSGQTKLVKALAAKEGLRLIVAAGRNPYDLLEFPEVQTYYACYENRPLAMHSLAHVLLGNEKAAGRLPVTLSEAYPIGWRQEE</sequence>
<dbReference type="GO" id="GO:0004563">
    <property type="term" value="F:beta-N-acetylhexosaminidase activity"/>
    <property type="evidence" value="ECO:0007669"/>
    <property type="project" value="UniProtKB-EC"/>
</dbReference>
<dbReference type="RefSeq" id="WP_126142629.1">
    <property type="nucleotide sequence ID" value="NZ_RXHU01000054.1"/>
</dbReference>
<keyword evidence="6" id="KW-1185">Reference proteome</keyword>
<dbReference type="NCBIfam" id="NF003740">
    <property type="entry name" value="PRK05337.1"/>
    <property type="match status" value="1"/>
</dbReference>
<dbReference type="AlphaFoldDB" id="A0A430JBC4"/>
<gene>
    <name evidence="5" type="ORF">EJQ19_18055</name>
</gene>
<evidence type="ECO:0000313" key="5">
    <source>
        <dbReference type="EMBL" id="RTE08328.1"/>
    </source>
</evidence>
<dbReference type="InterPro" id="IPR036962">
    <property type="entry name" value="Glyco_hydro_3_N_sf"/>
</dbReference>
<feature type="domain" description="Glycoside hydrolase family 3 N-terminal" evidence="4">
    <location>
        <begin position="13"/>
        <end position="337"/>
    </location>
</feature>
<keyword evidence="2 5" id="KW-0378">Hydrolase</keyword>
<evidence type="ECO:0000259" key="4">
    <source>
        <dbReference type="Pfam" id="PF00933"/>
    </source>
</evidence>
<dbReference type="PANTHER" id="PTHR30480:SF16">
    <property type="entry name" value="GLYCOSIDE HYDROLASE FAMILY 3 DOMAIN PROTEIN"/>
    <property type="match status" value="1"/>
</dbReference>
<dbReference type="Proteomes" id="UP000276128">
    <property type="component" value="Unassembled WGS sequence"/>
</dbReference>
<dbReference type="GO" id="GO:0005975">
    <property type="term" value="P:carbohydrate metabolic process"/>
    <property type="evidence" value="ECO:0007669"/>
    <property type="project" value="InterPro"/>
</dbReference>
<keyword evidence="3 5" id="KW-0326">Glycosidase</keyword>
<dbReference type="GO" id="GO:0009254">
    <property type="term" value="P:peptidoglycan turnover"/>
    <property type="evidence" value="ECO:0007669"/>
    <property type="project" value="TreeGrafter"/>
</dbReference>
<comment type="caution">
    <text evidence="5">The sequence shown here is derived from an EMBL/GenBank/DDBJ whole genome shotgun (WGS) entry which is preliminary data.</text>
</comment>
<dbReference type="OrthoDB" id="9805821at2"/>
<dbReference type="Gene3D" id="3.20.20.300">
    <property type="entry name" value="Glycoside hydrolase, family 3, N-terminal domain"/>
    <property type="match status" value="1"/>
</dbReference>
<protein>
    <submittedName>
        <fullName evidence="5">Beta-N-acetylhexosaminidase</fullName>
        <ecNumber evidence="5">3.2.1.52</ecNumber>
    </submittedName>
</protein>
<dbReference type="PANTHER" id="PTHR30480">
    <property type="entry name" value="BETA-HEXOSAMINIDASE-RELATED"/>
    <property type="match status" value="1"/>
</dbReference>
<dbReference type="Pfam" id="PF00933">
    <property type="entry name" value="Glyco_hydro_3"/>
    <property type="match status" value="1"/>
</dbReference>